<evidence type="ECO:0000256" key="1">
    <source>
        <dbReference type="SAM" id="MobiDB-lite"/>
    </source>
</evidence>
<evidence type="ECO:0000313" key="2">
    <source>
        <dbReference type="EMBL" id="OJJ34254.1"/>
    </source>
</evidence>
<feature type="compositionally biased region" description="Basic residues" evidence="1">
    <location>
        <begin position="16"/>
        <end position="48"/>
    </location>
</feature>
<accession>A0A1L9RH73</accession>
<sequence length="54" mass="6566">MERVDGKRPKSQLVGMKRRRKEGRKKEKKKRGNRRGKKQEKEKQGKRRNGYDII</sequence>
<evidence type="ECO:0000313" key="3">
    <source>
        <dbReference type="Proteomes" id="UP000184383"/>
    </source>
</evidence>
<protein>
    <submittedName>
        <fullName evidence="2">Uncharacterized protein</fullName>
    </submittedName>
</protein>
<dbReference type="Proteomes" id="UP000184383">
    <property type="component" value="Unassembled WGS sequence"/>
</dbReference>
<dbReference type="AlphaFoldDB" id="A0A1L9RH73"/>
<dbReference type="GeneID" id="63754167"/>
<keyword evidence="3" id="KW-1185">Reference proteome</keyword>
<reference evidence="3" key="1">
    <citation type="journal article" date="2017" name="Genome Biol.">
        <title>Comparative genomics reveals high biological diversity and specific adaptations in the industrially and medically important fungal genus Aspergillus.</title>
        <authorList>
            <person name="de Vries R.P."/>
            <person name="Riley R."/>
            <person name="Wiebenga A."/>
            <person name="Aguilar-Osorio G."/>
            <person name="Amillis S."/>
            <person name="Uchima C.A."/>
            <person name="Anderluh G."/>
            <person name="Asadollahi M."/>
            <person name="Askin M."/>
            <person name="Barry K."/>
            <person name="Battaglia E."/>
            <person name="Bayram O."/>
            <person name="Benocci T."/>
            <person name="Braus-Stromeyer S.A."/>
            <person name="Caldana C."/>
            <person name="Canovas D."/>
            <person name="Cerqueira G.C."/>
            <person name="Chen F."/>
            <person name="Chen W."/>
            <person name="Choi C."/>
            <person name="Clum A."/>
            <person name="Dos Santos R.A."/>
            <person name="Damasio A.R."/>
            <person name="Diallinas G."/>
            <person name="Emri T."/>
            <person name="Fekete E."/>
            <person name="Flipphi M."/>
            <person name="Freyberg S."/>
            <person name="Gallo A."/>
            <person name="Gournas C."/>
            <person name="Habgood R."/>
            <person name="Hainaut M."/>
            <person name="Harispe M.L."/>
            <person name="Henrissat B."/>
            <person name="Hilden K.S."/>
            <person name="Hope R."/>
            <person name="Hossain A."/>
            <person name="Karabika E."/>
            <person name="Karaffa L."/>
            <person name="Karanyi Z."/>
            <person name="Krasevec N."/>
            <person name="Kuo A."/>
            <person name="Kusch H."/>
            <person name="LaButti K."/>
            <person name="Lagendijk E.L."/>
            <person name="Lapidus A."/>
            <person name="Levasseur A."/>
            <person name="Lindquist E."/>
            <person name="Lipzen A."/>
            <person name="Logrieco A.F."/>
            <person name="MacCabe A."/>
            <person name="Maekelae M.R."/>
            <person name="Malavazi I."/>
            <person name="Melin P."/>
            <person name="Meyer V."/>
            <person name="Mielnichuk N."/>
            <person name="Miskei M."/>
            <person name="Molnar A.P."/>
            <person name="Mule G."/>
            <person name="Ngan C.Y."/>
            <person name="Orejas M."/>
            <person name="Orosz E."/>
            <person name="Ouedraogo J.P."/>
            <person name="Overkamp K.M."/>
            <person name="Park H.-S."/>
            <person name="Perrone G."/>
            <person name="Piumi F."/>
            <person name="Punt P.J."/>
            <person name="Ram A.F."/>
            <person name="Ramon A."/>
            <person name="Rauscher S."/>
            <person name="Record E."/>
            <person name="Riano-Pachon D.M."/>
            <person name="Robert V."/>
            <person name="Roehrig J."/>
            <person name="Ruller R."/>
            <person name="Salamov A."/>
            <person name="Salih N.S."/>
            <person name="Samson R.A."/>
            <person name="Sandor E."/>
            <person name="Sanguinetti M."/>
            <person name="Schuetze T."/>
            <person name="Sepcic K."/>
            <person name="Shelest E."/>
            <person name="Sherlock G."/>
            <person name="Sophianopoulou V."/>
            <person name="Squina F.M."/>
            <person name="Sun H."/>
            <person name="Susca A."/>
            <person name="Todd R.B."/>
            <person name="Tsang A."/>
            <person name="Unkles S.E."/>
            <person name="van de Wiele N."/>
            <person name="van Rossen-Uffink D."/>
            <person name="Oliveira J.V."/>
            <person name="Vesth T.C."/>
            <person name="Visser J."/>
            <person name="Yu J.-H."/>
            <person name="Zhou M."/>
            <person name="Andersen M.R."/>
            <person name="Archer D.B."/>
            <person name="Baker S.E."/>
            <person name="Benoit I."/>
            <person name="Brakhage A.A."/>
            <person name="Braus G.H."/>
            <person name="Fischer R."/>
            <person name="Frisvad J.C."/>
            <person name="Goldman G.H."/>
            <person name="Houbraken J."/>
            <person name="Oakley B."/>
            <person name="Pocsi I."/>
            <person name="Scazzocchio C."/>
            <person name="Seiboth B."/>
            <person name="vanKuyk P.A."/>
            <person name="Wortman J."/>
            <person name="Dyer P.S."/>
            <person name="Grigoriev I.V."/>
        </authorList>
    </citation>
    <scope>NUCLEOTIDE SEQUENCE [LARGE SCALE GENOMIC DNA]</scope>
    <source>
        <strain evidence="3">DTO 134E9</strain>
    </source>
</reference>
<name>A0A1L9RH73_ASPWE</name>
<dbReference type="EMBL" id="KV878213">
    <property type="protein sequence ID" value="OJJ34254.1"/>
    <property type="molecule type" value="Genomic_DNA"/>
</dbReference>
<organism evidence="2 3">
    <name type="scientific">Aspergillus wentii DTO 134E9</name>
    <dbReference type="NCBI Taxonomy" id="1073089"/>
    <lineage>
        <taxon>Eukaryota</taxon>
        <taxon>Fungi</taxon>
        <taxon>Dikarya</taxon>
        <taxon>Ascomycota</taxon>
        <taxon>Pezizomycotina</taxon>
        <taxon>Eurotiomycetes</taxon>
        <taxon>Eurotiomycetidae</taxon>
        <taxon>Eurotiales</taxon>
        <taxon>Aspergillaceae</taxon>
        <taxon>Aspergillus</taxon>
        <taxon>Aspergillus subgen. Cremei</taxon>
    </lineage>
</organism>
<dbReference type="VEuPathDB" id="FungiDB:ASPWEDRAFT_569530"/>
<gene>
    <name evidence="2" type="ORF">ASPWEDRAFT_569530</name>
</gene>
<dbReference type="RefSeq" id="XP_040687930.1">
    <property type="nucleotide sequence ID" value="XM_040838319.1"/>
</dbReference>
<feature type="region of interest" description="Disordered" evidence="1">
    <location>
        <begin position="1"/>
        <end position="54"/>
    </location>
</feature>
<proteinExistence type="predicted"/>